<evidence type="ECO:0000313" key="3">
    <source>
        <dbReference type="Proteomes" id="UP001196413"/>
    </source>
</evidence>
<accession>A0AAD5N502</accession>
<evidence type="ECO:0000313" key="2">
    <source>
        <dbReference type="EMBL" id="KAJ1360571.1"/>
    </source>
</evidence>
<organism evidence="2 3">
    <name type="scientific">Parelaphostrongylus tenuis</name>
    <name type="common">Meningeal worm</name>
    <dbReference type="NCBI Taxonomy" id="148309"/>
    <lineage>
        <taxon>Eukaryota</taxon>
        <taxon>Metazoa</taxon>
        <taxon>Ecdysozoa</taxon>
        <taxon>Nematoda</taxon>
        <taxon>Chromadorea</taxon>
        <taxon>Rhabditida</taxon>
        <taxon>Rhabditina</taxon>
        <taxon>Rhabditomorpha</taxon>
        <taxon>Strongyloidea</taxon>
        <taxon>Metastrongylidae</taxon>
        <taxon>Parelaphostrongylus</taxon>
    </lineage>
</organism>
<reference evidence="2" key="1">
    <citation type="submission" date="2021-06" db="EMBL/GenBank/DDBJ databases">
        <title>Parelaphostrongylus tenuis whole genome reference sequence.</title>
        <authorList>
            <person name="Garwood T.J."/>
            <person name="Larsen P.A."/>
            <person name="Fountain-Jones N.M."/>
            <person name="Garbe J.R."/>
            <person name="Macchietto M.G."/>
            <person name="Kania S.A."/>
            <person name="Gerhold R.W."/>
            <person name="Richards J.E."/>
            <person name="Wolf T.M."/>
        </authorList>
    </citation>
    <scope>NUCLEOTIDE SEQUENCE</scope>
    <source>
        <strain evidence="2">MNPRO001-30</strain>
        <tissue evidence="2">Meninges</tissue>
    </source>
</reference>
<proteinExistence type="predicted"/>
<sequence>MARVTTPLRAVRHRAAPRAAERENTFISTQTEEALESLKQKSVESVIENPKTTE</sequence>
<feature type="region of interest" description="Disordered" evidence="1">
    <location>
        <begin position="1"/>
        <end position="54"/>
    </location>
</feature>
<gene>
    <name evidence="2" type="ORF">KIN20_019585</name>
</gene>
<dbReference type="Proteomes" id="UP001196413">
    <property type="component" value="Unassembled WGS sequence"/>
</dbReference>
<name>A0AAD5N502_PARTN</name>
<evidence type="ECO:0000256" key="1">
    <source>
        <dbReference type="SAM" id="MobiDB-lite"/>
    </source>
</evidence>
<protein>
    <submittedName>
        <fullName evidence="2">Uncharacterized protein</fullName>
    </submittedName>
</protein>
<dbReference type="AlphaFoldDB" id="A0AAD5N502"/>
<keyword evidence="3" id="KW-1185">Reference proteome</keyword>
<comment type="caution">
    <text evidence="2">The sequence shown here is derived from an EMBL/GenBank/DDBJ whole genome shotgun (WGS) entry which is preliminary data.</text>
</comment>
<dbReference type="EMBL" id="JAHQIW010003910">
    <property type="protein sequence ID" value="KAJ1360571.1"/>
    <property type="molecule type" value="Genomic_DNA"/>
</dbReference>